<organism evidence="8 9">
    <name type="scientific">Trichosporon asahii var. asahii (strain CBS 8904)</name>
    <name type="common">Yeast</name>
    <dbReference type="NCBI Taxonomy" id="1220162"/>
    <lineage>
        <taxon>Eukaryota</taxon>
        <taxon>Fungi</taxon>
        <taxon>Dikarya</taxon>
        <taxon>Basidiomycota</taxon>
        <taxon>Agaricomycotina</taxon>
        <taxon>Tremellomycetes</taxon>
        <taxon>Trichosporonales</taxon>
        <taxon>Trichosporonaceae</taxon>
        <taxon>Trichosporon</taxon>
    </lineage>
</organism>
<feature type="compositionally biased region" description="Low complexity" evidence="7">
    <location>
        <begin position="175"/>
        <end position="189"/>
    </location>
</feature>
<evidence type="ECO:0000256" key="3">
    <source>
        <dbReference type="ARBA" id="ARBA00022692"/>
    </source>
</evidence>
<dbReference type="InterPro" id="IPR007603">
    <property type="entry name" value="Choline_transptr-like"/>
</dbReference>
<dbReference type="EMBL" id="AMBO01000310">
    <property type="protein sequence ID" value="EKD01840.1"/>
    <property type="molecule type" value="Genomic_DNA"/>
</dbReference>
<dbReference type="OMA" id="RRENTWV"/>
<evidence type="ECO:0000256" key="6">
    <source>
        <dbReference type="RuleBase" id="RU368066"/>
    </source>
</evidence>
<comment type="function">
    <text evidence="6">Probably involved in transport through the plasma membrane.</text>
</comment>
<sequence length="602" mass="63611">MPDPSASDQSRFTAYASRYLADPDPSSGNAVTPVAHDGDRPTPSSVSHDPFLASPSASKNGPRLHESATSHSSPSRSSTPPFPGPGIDGIPSITDDTSSSTGGLLFDGTLSGGTATDHGTHRAVPDPYGPSSDSEGEIEADLDRVAAMRRSLRGGASAAPGQAGKGKRGWLAYQSVFPSSSSSESSQNSKDSDPEGDDSFGYERAPQGYHVGAVPQLDGDRSALEEPLLGADDVAHLTTRVPVRLQVYRGRFGHWEREGLRKYRGSDETKAATTLDLAAYAATSDSAYSSYHYAPSIPFPPEQDTFDPAPAAPPASSHHDASPPGNICGCVYTVYDLAYSPGDNRLLETSVRASMSKTDVRRENTWVFHLRPYAGWLMLLVTAVWVWSWGVIRGVGRVAVAAVVGECESFYDPLEITTAAAHRATGTSLGSICLGSLIVASSMAMPSSMWASLGKPFGPALVGRWGLPVADEAANFWILLLTLSSTATALFTATAGYLYMAHSLHNPTYAPIAAILCGGIPFLAIRTGSAVLTDVIEFRALGTKLHGALDPPSCAMQATVPGRKSDQDHEVFVQIWVSGFAALRGYHSVVPGEVAKWNSIDI</sequence>
<dbReference type="GO" id="GO:0005886">
    <property type="term" value="C:plasma membrane"/>
    <property type="evidence" value="ECO:0007669"/>
    <property type="project" value="UniProtKB-SubCell"/>
</dbReference>
<accession>K1VCY8</accession>
<evidence type="ECO:0000256" key="5">
    <source>
        <dbReference type="ARBA" id="ARBA00023136"/>
    </source>
</evidence>
<feature type="region of interest" description="Disordered" evidence="7">
    <location>
        <begin position="302"/>
        <end position="321"/>
    </location>
</feature>
<dbReference type="InParanoid" id="K1VCY8"/>
<dbReference type="Pfam" id="PF04515">
    <property type="entry name" value="Choline_transpo"/>
    <property type="match status" value="1"/>
</dbReference>
<proteinExistence type="inferred from homology"/>
<dbReference type="AlphaFoldDB" id="K1VCY8"/>
<feature type="compositionally biased region" description="Polar residues" evidence="7">
    <location>
        <begin position="1"/>
        <end position="12"/>
    </location>
</feature>
<keyword evidence="4 6" id="KW-1133">Transmembrane helix</keyword>
<dbReference type="eggNOG" id="KOG1362">
    <property type="taxonomic scope" value="Eukaryota"/>
</dbReference>
<evidence type="ECO:0000256" key="4">
    <source>
        <dbReference type="ARBA" id="ARBA00022989"/>
    </source>
</evidence>
<evidence type="ECO:0000256" key="1">
    <source>
        <dbReference type="ARBA" id="ARBA00004141"/>
    </source>
</evidence>
<reference evidence="8 9" key="1">
    <citation type="journal article" date="2012" name="Eukaryot. Cell">
        <title>Genome sequence of the Trichosporon asahii environmental strain CBS 8904.</title>
        <authorList>
            <person name="Yang R.Y."/>
            <person name="Li H.T."/>
            <person name="Zhu H."/>
            <person name="Zhou G.P."/>
            <person name="Wang M."/>
            <person name="Wang L."/>
        </authorList>
    </citation>
    <scope>NUCLEOTIDE SEQUENCE [LARGE SCALE GENOMIC DNA]</scope>
    <source>
        <strain evidence="8 9">CBS 8904</strain>
    </source>
</reference>
<comment type="caution">
    <text evidence="8">The sequence shown here is derived from an EMBL/GenBank/DDBJ whole genome shotgun (WGS) entry which is preliminary data.</text>
</comment>
<keyword evidence="5 6" id="KW-0472">Membrane</keyword>
<evidence type="ECO:0000313" key="9">
    <source>
        <dbReference type="Proteomes" id="UP000006757"/>
    </source>
</evidence>
<dbReference type="GO" id="GO:0022857">
    <property type="term" value="F:transmembrane transporter activity"/>
    <property type="evidence" value="ECO:0007669"/>
    <property type="project" value="UniProtKB-UniRule"/>
</dbReference>
<name>K1VCY8_TRIAC</name>
<keyword evidence="9" id="KW-1185">Reference proteome</keyword>
<feature type="compositionally biased region" description="Low complexity" evidence="7">
    <location>
        <begin position="88"/>
        <end position="103"/>
    </location>
</feature>
<comment type="caution">
    <text evidence="6">Lacks conserved residue(s) required for the propagation of feature annotation.</text>
</comment>
<gene>
    <name evidence="8" type="ORF">A1Q2_03903</name>
</gene>
<evidence type="ECO:0000256" key="2">
    <source>
        <dbReference type="ARBA" id="ARBA00007168"/>
    </source>
</evidence>
<feature type="transmembrane region" description="Helical" evidence="6">
    <location>
        <begin position="373"/>
        <end position="392"/>
    </location>
</feature>
<keyword evidence="3 6" id="KW-0812">Transmembrane</keyword>
<dbReference type="Proteomes" id="UP000006757">
    <property type="component" value="Unassembled WGS sequence"/>
</dbReference>
<feature type="region of interest" description="Disordered" evidence="7">
    <location>
        <begin position="1"/>
        <end position="206"/>
    </location>
</feature>
<evidence type="ECO:0000256" key="7">
    <source>
        <dbReference type="SAM" id="MobiDB-lite"/>
    </source>
</evidence>
<feature type="compositionally biased region" description="Low complexity" evidence="7">
    <location>
        <begin position="69"/>
        <end position="79"/>
    </location>
</feature>
<comment type="subcellular location">
    <subcellularLocation>
        <location evidence="6">Cell membrane</location>
        <topology evidence="6">Multi-pass membrane protein</topology>
    </subcellularLocation>
    <subcellularLocation>
        <location evidence="1">Membrane</location>
        <topology evidence="1">Multi-pass membrane protein</topology>
    </subcellularLocation>
</comment>
<feature type="transmembrane region" description="Helical" evidence="6">
    <location>
        <begin position="473"/>
        <end position="499"/>
    </location>
</feature>
<dbReference type="STRING" id="1220162.K1VCY8"/>
<evidence type="ECO:0000313" key="8">
    <source>
        <dbReference type="EMBL" id="EKD01840.1"/>
    </source>
</evidence>
<protein>
    <recommendedName>
        <fullName evidence="6">Protein PNS1</fullName>
    </recommendedName>
</protein>
<comment type="similarity">
    <text evidence="2 6">Belongs to the CTL (choline transporter-like) family.</text>
</comment>
<dbReference type="OrthoDB" id="420519at2759"/>
<dbReference type="HOGENOM" id="CLU_499849_0_0_1"/>